<keyword evidence="2" id="KW-1185">Reference proteome</keyword>
<evidence type="ECO:0000313" key="1">
    <source>
        <dbReference type="EMBL" id="TCP50975.1"/>
    </source>
</evidence>
<dbReference type="EMBL" id="SLXQ01000007">
    <property type="protein sequence ID" value="TCP50975.1"/>
    <property type="molecule type" value="Genomic_DNA"/>
</dbReference>
<proteinExistence type="predicted"/>
<dbReference type="Proteomes" id="UP000294911">
    <property type="component" value="Unassembled WGS sequence"/>
</dbReference>
<gene>
    <name evidence="1" type="ORF">EV191_107239</name>
</gene>
<accession>A0A4R2QV55</accession>
<evidence type="ECO:0000313" key="2">
    <source>
        <dbReference type="Proteomes" id="UP000294911"/>
    </source>
</evidence>
<reference evidence="1 2" key="1">
    <citation type="submission" date="2019-03" db="EMBL/GenBank/DDBJ databases">
        <title>Genomic Encyclopedia of Type Strains, Phase IV (KMG-IV): sequencing the most valuable type-strain genomes for metagenomic binning, comparative biology and taxonomic classification.</title>
        <authorList>
            <person name="Goeker M."/>
        </authorList>
    </citation>
    <scope>NUCLEOTIDE SEQUENCE [LARGE SCALE GENOMIC DNA]</scope>
    <source>
        <strain evidence="1 2">DSM 45765</strain>
    </source>
</reference>
<name>A0A4R2QV55_9PSEU</name>
<dbReference type="AlphaFoldDB" id="A0A4R2QV55"/>
<sequence>MQFVSTILPQGGDIITNVLAGLLQTLGWLV</sequence>
<protein>
    <submittedName>
        <fullName evidence="1">Uncharacterized protein</fullName>
    </submittedName>
</protein>
<comment type="caution">
    <text evidence="1">The sequence shown here is derived from an EMBL/GenBank/DDBJ whole genome shotgun (WGS) entry which is preliminary data.</text>
</comment>
<organism evidence="1 2">
    <name type="scientific">Tamaricihabitans halophyticus</name>
    <dbReference type="NCBI Taxonomy" id="1262583"/>
    <lineage>
        <taxon>Bacteria</taxon>
        <taxon>Bacillati</taxon>
        <taxon>Actinomycetota</taxon>
        <taxon>Actinomycetes</taxon>
        <taxon>Pseudonocardiales</taxon>
        <taxon>Pseudonocardiaceae</taxon>
        <taxon>Tamaricihabitans</taxon>
    </lineage>
</organism>